<dbReference type="Gene3D" id="1.20.120.520">
    <property type="entry name" value="nmb1532 protein domain like"/>
    <property type="match status" value="1"/>
</dbReference>
<dbReference type="Pfam" id="PF01814">
    <property type="entry name" value="Hemerythrin"/>
    <property type="match status" value="1"/>
</dbReference>
<dbReference type="CDD" id="cd12108">
    <property type="entry name" value="Hr-like"/>
    <property type="match status" value="1"/>
</dbReference>
<reference evidence="2 3" key="1">
    <citation type="submission" date="2019-06" db="EMBL/GenBank/DDBJ databases">
        <authorList>
            <person name="Broberg M."/>
        </authorList>
    </citation>
    <scope>NUCLEOTIDE SEQUENCE [LARGE SCALE GENOMIC DNA]</scope>
</reference>
<gene>
    <name evidence="2" type="ORF">CLO192961_LOCUS378811</name>
</gene>
<comment type="caution">
    <text evidence="2">The sequence shown here is derived from an EMBL/GenBank/DDBJ whole genome shotgun (WGS) entry which is preliminary data.</text>
</comment>
<proteinExistence type="predicted"/>
<accession>A0ABY6UTD6</accession>
<name>A0ABY6UTD6_BIOOC</name>
<protein>
    <recommendedName>
        <fullName evidence="1">Hemerythrin-like domain-containing protein</fullName>
    </recommendedName>
</protein>
<dbReference type="PANTHER" id="PTHR38048">
    <property type="entry name" value="EXPRESSED PROTEIN"/>
    <property type="match status" value="1"/>
</dbReference>
<dbReference type="EMBL" id="CABFNS010000881">
    <property type="protein sequence ID" value="VUC34298.1"/>
    <property type="molecule type" value="Genomic_DNA"/>
</dbReference>
<dbReference type="PANTHER" id="PTHR38048:SF2">
    <property type="entry name" value="HEMERYTHRIN-LIKE DOMAIN-CONTAINING PROTEIN"/>
    <property type="match status" value="1"/>
</dbReference>
<keyword evidence="3" id="KW-1185">Reference proteome</keyword>
<sequence length="269" mass="30600">MAVDNSNSVPQASKDVYADHPFALITTPAYTLPSETKLNMFQDLATEMACVHNMIIRGLNSIYLQAQHVLPSDHYSFCNYAYQWYRYLHAHHAGEEEHYFPALERLSGQEGLMSRNVDQHKVFHDGLEEFSLYVQSCLNKLADYSGDELIRIIDTFSEALMDHLNAEIGTILDMEKFGEERMAEILDINAQAVGEVMKSMGMTTGLPFAIVNLDLHFEGGIHAKTFPPPEAAGPLFVIRHIGFWFHRDWWKFASCDRSGNLQHLYAVPK</sequence>
<dbReference type="Proteomes" id="UP000766486">
    <property type="component" value="Unassembled WGS sequence"/>
</dbReference>
<dbReference type="InterPro" id="IPR012312">
    <property type="entry name" value="Hemerythrin-like"/>
</dbReference>
<evidence type="ECO:0000313" key="2">
    <source>
        <dbReference type="EMBL" id="VUC34298.1"/>
    </source>
</evidence>
<feature type="domain" description="Hemerythrin-like" evidence="1">
    <location>
        <begin position="52"/>
        <end position="171"/>
    </location>
</feature>
<evidence type="ECO:0000259" key="1">
    <source>
        <dbReference type="Pfam" id="PF01814"/>
    </source>
</evidence>
<dbReference type="InterPro" id="IPR053206">
    <property type="entry name" value="Dimeric_xanthone_biosynth"/>
</dbReference>
<evidence type="ECO:0000313" key="3">
    <source>
        <dbReference type="Proteomes" id="UP000766486"/>
    </source>
</evidence>
<organism evidence="2 3">
    <name type="scientific">Bionectria ochroleuca</name>
    <name type="common">Gliocladium roseum</name>
    <dbReference type="NCBI Taxonomy" id="29856"/>
    <lineage>
        <taxon>Eukaryota</taxon>
        <taxon>Fungi</taxon>
        <taxon>Dikarya</taxon>
        <taxon>Ascomycota</taxon>
        <taxon>Pezizomycotina</taxon>
        <taxon>Sordariomycetes</taxon>
        <taxon>Hypocreomycetidae</taxon>
        <taxon>Hypocreales</taxon>
        <taxon>Bionectriaceae</taxon>
        <taxon>Clonostachys</taxon>
    </lineage>
</organism>